<dbReference type="SUPFAM" id="SSF46565">
    <property type="entry name" value="Chaperone J-domain"/>
    <property type="match status" value="1"/>
</dbReference>
<dbReference type="FunFam" id="2.60.260.20:FF:000013">
    <property type="entry name" value="DnaJ subfamily B member 11"/>
    <property type="match status" value="1"/>
</dbReference>
<evidence type="ECO:0000256" key="2">
    <source>
        <dbReference type="ARBA" id="ARBA00023125"/>
    </source>
</evidence>
<dbReference type="InterPro" id="IPR001623">
    <property type="entry name" value="DnaJ_domain"/>
</dbReference>
<name>A0A917X5N9_9ACTN</name>
<dbReference type="InterPro" id="IPR018253">
    <property type="entry name" value="DnaJ_domain_CS"/>
</dbReference>
<reference evidence="5" key="2">
    <citation type="submission" date="2020-09" db="EMBL/GenBank/DDBJ databases">
        <authorList>
            <person name="Sun Q."/>
            <person name="Ohkuma M."/>
        </authorList>
    </citation>
    <scope>NUCLEOTIDE SEQUENCE</scope>
    <source>
        <strain evidence="5">JCM 19831</strain>
    </source>
</reference>
<dbReference type="GO" id="GO:0042026">
    <property type="term" value="P:protein refolding"/>
    <property type="evidence" value="ECO:0007669"/>
    <property type="project" value="TreeGrafter"/>
</dbReference>
<dbReference type="SMART" id="SM00271">
    <property type="entry name" value="DnaJ"/>
    <property type="match status" value="1"/>
</dbReference>
<dbReference type="InterPro" id="IPR036869">
    <property type="entry name" value="J_dom_sf"/>
</dbReference>
<dbReference type="InterPro" id="IPR002939">
    <property type="entry name" value="DnaJ_C"/>
</dbReference>
<dbReference type="Proteomes" id="UP000642070">
    <property type="component" value="Unassembled WGS sequence"/>
</dbReference>
<protein>
    <submittedName>
        <fullName evidence="5">Molecular chaperone DnaJ</fullName>
    </submittedName>
</protein>
<organism evidence="5 6">
    <name type="scientific">Dactylosporangium sucinum</name>
    <dbReference type="NCBI Taxonomy" id="1424081"/>
    <lineage>
        <taxon>Bacteria</taxon>
        <taxon>Bacillati</taxon>
        <taxon>Actinomycetota</taxon>
        <taxon>Actinomycetes</taxon>
        <taxon>Micromonosporales</taxon>
        <taxon>Micromonosporaceae</taxon>
        <taxon>Dactylosporangium</taxon>
    </lineage>
</organism>
<dbReference type="CDD" id="cd10747">
    <property type="entry name" value="DnaJ_C"/>
    <property type="match status" value="1"/>
</dbReference>
<evidence type="ECO:0000313" key="6">
    <source>
        <dbReference type="Proteomes" id="UP000642070"/>
    </source>
</evidence>
<dbReference type="EMBL" id="BMPI01000065">
    <property type="protein sequence ID" value="GGM72788.1"/>
    <property type="molecule type" value="Genomic_DNA"/>
</dbReference>
<keyword evidence="3" id="KW-0143">Chaperone</keyword>
<dbReference type="FunFam" id="2.60.260.20:FF:000008">
    <property type="entry name" value="Curved DNA-binding protein"/>
    <property type="match status" value="1"/>
</dbReference>
<evidence type="ECO:0000256" key="1">
    <source>
        <dbReference type="ARBA" id="ARBA00022490"/>
    </source>
</evidence>
<dbReference type="GO" id="GO:0051082">
    <property type="term" value="F:unfolded protein binding"/>
    <property type="evidence" value="ECO:0007669"/>
    <property type="project" value="InterPro"/>
</dbReference>
<reference evidence="5" key="1">
    <citation type="journal article" date="2014" name="Int. J. Syst. Evol. Microbiol.">
        <title>Complete genome sequence of Corynebacterium casei LMG S-19264T (=DSM 44701T), isolated from a smear-ripened cheese.</title>
        <authorList>
            <consortium name="US DOE Joint Genome Institute (JGI-PGF)"/>
            <person name="Walter F."/>
            <person name="Albersmeier A."/>
            <person name="Kalinowski J."/>
            <person name="Ruckert C."/>
        </authorList>
    </citation>
    <scope>NUCLEOTIDE SEQUENCE</scope>
    <source>
        <strain evidence="5">JCM 19831</strain>
    </source>
</reference>
<dbReference type="PRINTS" id="PR00625">
    <property type="entry name" value="JDOMAIN"/>
</dbReference>
<dbReference type="CDD" id="cd06257">
    <property type="entry name" value="DnaJ"/>
    <property type="match status" value="1"/>
</dbReference>
<evidence type="ECO:0000259" key="4">
    <source>
        <dbReference type="PROSITE" id="PS50076"/>
    </source>
</evidence>
<keyword evidence="1" id="KW-0963">Cytoplasm</keyword>
<dbReference type="GO" id="GO:0003677">
    <property type="term" value="F:DNA binding"/>
    <property type="evidence" value="ECO:0007669"/>
    <property type="project" value="UniProtKB-KW"/>
</dbReference>
<dbReference type="PROSITE" id="PS00636">
    <property type="entry name" value="DNAJ_1"/>
    <property type="match status" value="1"/>
</dbReference>
<dbReference type="AlphaFoldDB" id="A0A917X5N9"/>
<sequence>MTPDGTVKRTVADGTDFYEVLGVPRDADAEQIQRAYRTLARRHHPDVNKSPGAEDRFKKINEAYAVLSDPKSRRKYDRFGDAWRQVPDDYEQAGARAGARAGGGGAGFGSFGGFGGPREYSSRAGGGIDVEDLLEGLFGQRSGRARGYGPSPGADTEAEITITVEDAYHGGRRRITLPDPNGQPRQYEVNIPAGVTEGQRIRLAGQGSSGAGGGPPGDLYLVVHLAPHPRYHVEGRDIIADLPVAPWEAALGATVPMETPGGAVQVRVPAGSSCGRRLRLRERGLPNPRGKPGDLFATVRIVVPTRLPEEERRLFERLAKVSSFDPRGAT</sequence>
<dbReference type="Gene3D" id="2.60.260.20">
    <property type="entry name" value="Urease metallochaperone UreE, N-terminal domain"/>
    <property type="match status" value="2"/>
</dbReference>
<comment type="caution">
    <text evidence="5">The sequence shown here is derived from an EMBL/GenBank/DDBJ whole genome shotgun (WGS) entry which is preliminary data.</text>
</comment>
<proteinExistence type="predicted"/>
<keyword evidence="2" id="KW-0238">DNA-binding</keyword>
<dbReference type="Gene3D" id="1.10.287.110">
    <property type="entry name" value="DnaJ domain"/>
    <property type="match status" value="1"/>
</dbReference>
<dbReference type="Pfam" id="PF01556">
    <property type="entry name" value="DnaJ_C"/>
    <property type="match status" value="1"/>
</dbReference>
<gene>
    <name evidence="5" type="ORF">GCM10007977_088100</name>
</gene>
<dbReference type="GO" id="GO:0005737">
    <property type="term" value="C:cytoplasm"/>
    <property type="evidence" value="ECO:0007669"/>
    <property type="project" value="TreeGrafter"/>
</dbReference>
<dbReference type="PANTHER" id="PTHR43096">
    <property type="entry name" value="DNAJ HOMOLOG 1, MITOCHONDRIAL-RELATED"/>
    <property type="match status" value="1"/>
</dbReference>
<evidence type="ECO:0000256" key="3">
    <source>
        <dbReference type="ARBA" id="ARBA00023186"/>
    </source>
</evidence>
<keyword evidence="6" id="KW-1185">Reference proteome</keyword>
<dbReference type="PANTHER" id="PTHR43096:SF52">
    <property type="entry name" value="DNAJ HOMOLOG 1, MITOCHONDRIAL-RELATED"/>
    <property type="match status" value="1"/>
</dbReference>
<dbReference type="InterPro" id="IPR008971">
    <property type="entry name" value="HSP40/DnaJ_pept-bd"/>
</dbReference>
<dbReference type="Pfam" id="PF00226">
    <property type="entry name" value="DnaJ"/>
    <property type="match status" value="1"/>
</dbReference>
<dbReference type="SUPFAM" id="SSF49493">
    <property type="entry name" value="HSP40/DnaJ peptide-binding domain"/>
    <property type="match status" value="2"/>
</dbReference>
<dbReference type="PROSITE" id="PS50076">
    <property type="entry name" value="DNAJ_2"/>
    <property type="match status" value="1"/>
</dbReference>
<accession>A0A917X5N9</accession>
<evidence type="ECO:0000313" key="5">
    <source>
        <dbReference type="EMBL" id="GGM72788.1"/>
    </source>
</evidence>
<feature type="domain" description="J" evidence="4">
    <location>
        <begin position="16"/>
        <end position="80"/>
    </location>
</feature>